<dbReference type="RefSeq" id="WP_007043046.1">
    <property type="nucleotide sequence ID" value="NZ_AFWT01000055.1"/>
</dbReference>
<accession>G2E7S0</accession>
<feature type="chain" id="PRO_5003429056" description="Hemolysin" evidence="1">
    <location>
        <begin position="33"/>
        <end position="106"/>
    </location>
</feature>
<reference evidence="2 3" key="1">
    <citation type="submission" date="2011-06" db="EMBL/GenBank/DDBJ databases">
        <title>The draft genome of Thiorhodococcus drewsii AZ1.</title>
        <authorList>
            <consortium name="US DOE Joint Genome Institute (JGI-PGF)"/>
            <person name="Lucas S."/>
            <person name="Han J."/>
            <person name="Lapidus A."/>
            <person name="Cheng J.-F."/>
            <person name="Goodwin L."/>
            <person name="Pitluck S."/>
            <person name="Peters L."/>
            <person name="Land M.L."/>
            <person name="Hauser L."/>
            <person name="Vogl K."/>
            <person name="Liu Z."/>
            <person name="Imhoff J."/>
            <person name="Thiel V."/>
            <person name="Frigaard N.-U."/>
            <person name="Bryant D.A."/>
            <person name="Woyke T.J."/>
        </authorList>
    </citation>
    <scope>NUCLEOTIDE SEQUENCE [LARGE SCALE GENOMIC DNA]</scope>
    <source>
        <strain evidence="2 3">AZ1</strain>
    </source>
</reference>
<protein>
    <recommendedName>
        <fullName evidence="4">Hemolysin</fullName>
    </recommendedName>
</protein>
<feature type="signal peptide" evidence="1">
    <location>
        <begin position="1"/>
        <end position="32"/>
    </location>
</feature>
<name>G2E7S0_9GAMM</name>
<evidence type="ECO:0000256" key="1">
    <source>
        <dbReference type="SAM" id="SignalP"/>
    </source>
</evidence>
<comment type="caution">
    <text evidence="2">The sequence shown here is derived from an EMBL/GenBank/DDBJ whole genome shotgun (WGS) entry which is preliminary data.</text>
</comment>
<organism evidence="2 3">
    <name type="scientific">Thiorhodococcus drewsii AZ1</name>
    <dbReference type="NCBI Taxonomy" id="765913"/>
    <lineage>
        <taxon>Bacteria</taxon>
        <taxon>Pseudomonadati</taxon>
        <taxon>Pseudomonadota</taxon>
        <taxon>Gammaproteobacteria</taxon>
        <taxon>Chromatiales</taxon>
        <taxon>Chromatiaceae</taxon>
        <taxon>Thiorhodococcus</taxon>
    </lineage>
</organism>
<dbReference type="Pfam" id="PF03891">
    <property type="entry name" value="DUF333"/>
    <property type="match status" value="1"/>
</dbReference>
<keyword evidence="1" id="KW-0732">Signal</keyword>
<dbReference type="EMBL" id="AFWT01000055">
    <property type="protein sequence ID" value="EGV27868.1"/>
    <property type="molecule type" value="Genomic_DNA"/>
</dbReference>
<evidence type="ECO:0000313" key="3">
    <source>
        <dbReference type="Proteomes" id="UP000004200"/>
    </source>
</evidence>
<proteinExistence type="predicted"/>
<dbReference type="PROSITE" id="PS51257">
    <property type="entry name" value="PROKAR_LIPOPROTEIN"/>
    <property type="match status" value="1"/>
</dbReference>
<evidence type="ECO:0008006" key="4">
    <source>
        <dbReference type="Google" id="ProtNLM"/>
    </source>
</evidence>
<sequence>MITSYPRQPVSCRLFPTIVAGCLTLLTGGCAAAVDYPPNQGRFESSAPALGVAVELPNPAERHCSQDGYQVVPLYRNGIPVSSLCVNPGNGRRCGVWDYYRQSCRL</sequence>
<dbReference type="STRING" id="765913.ThidrDRAFT_4333"/>
<keyword evidence="3" id="KW-1185">Reference proteome</keyword>
<dbReference type="AlphaFoldDB" id="G2E7S0"/>
<gene>
    <name evidence="2" type="ORF">ThidrDRAFT_4333</name>
</gene>
<evidence type="ECO:0000313" key="2">
    <source>
        <dbReference type="EMBL" id="EGV27868.1"/>
    </source>
</evidence>
<dbReference type="Proteomes" id="UP000004200">
    <property type="component" value="Unassembled WGS sequence"/>
</dbReference>
<dbReference type="InterPro" id="IPR005590">
    <property type="entry name" value="DUF333"/>
</dbReference>